<evidence type="ECO:0000313" key="1">
    <source>
        <dbReference type="EMBL" id="KAK8507678.1"/>
    </source>
</evidence>
<protein>
    <submittedName>
        <fullName evidence="1">Uncharacterized protein</fullName>
    </submittedName>
</protein>
<comment type="caution">
    <text evidence="1">The sequence shown here is derived from an EMBL/GenBank/DDBJ whole genome shotgun (WGS) entry which is preliminary data.</text>
</comment>
<organism evidence="1 2">
    <name type="scientific">Hibiscus sabdariffa</name>
    <name type="common">roselle</name>
    <dbReference type="NCBI Taxonomy" id="183260"/>
    <lineage>
        <taxon>Eukaryota</taxon>
        <taxon>Viridiplantae</taxon>
        <taxon>Streptophyta</taxon>
        <taxon>Embryophyta</taxon>
        <taxon>Tracheophyta</taxon>
        <taxon>Spermatophyta</taxon>
        <taxon>Magnoliopsida</taxon>
        <taxon>eudicotyledons</taxon>
        <taxon>Gunneridae</taxon>
        <taxon>Pentapetalae</taxon>
        <taxon>rosids</taxon>
        <taxon>malvids</taxon>
        <taxon>Malvales</taxon>
        <taxon>Malvaceae</taxon>
        <taxon>Malvoideae</taxon>
        <taxon>Hibiscus</taxon>
    </lineage>
</organism>
<evidence type="ECO:0000313" key="2">
    <source>
        <dbReference type="Proteomes" id="UP001472677"/>
    </source>
</evidence>
<sequence>MSEHGHGGRRQGRRVEGVIAEEKVAVMETCAVGWVKEVVSIRVLAKEIATAGLDGFEVMWVVGSMVLLAFLDADSRQCLLSQEEAELVRVPAVEHREVLAKEAMSEQSQEVNVASPRAESLVRWGGVTSPHWNTNQL</sequence>
<keyword evidence="2" id="KW-1185">Reference proteome</keyword>
<dbReference type="Proteomes" id="UP001472677">
    <property type="component" value="Unassembled WGS sequence"/>
</dbReference>
<name>A0ABR2BKJ6_9ROSI</name>
<gene>
    <name evidence="1" type="ORF">V6N12_067011</name>
</gene>
<reference evidence="1 2" key="1">
    <citation type="journal article" date="2024" name="G3 (Bethesda)">
        <title>Genome assembly of Hibiscus sabdariffa L. provides insights into metabolisms of medicinal natural products.</title>
        <authorList>
            <person name="Kim T."/>
        </authorList>
    </citation>
    <scope>NUCLEOTIDE SEQUENCE [LARGE SCALE GENOMIC DNA]</scope>
    <source>
        <strain evidence="1">TK-2024</strain>
        <tissue evidence="1">Old leaves</tissue>
    </source>
</reference>
<proteinExistence type="predicted"/>
<dbReference type="EMBL" id="JBBPBM010000106">
    <property type="protein sequence ID" value="KAK8507678.1"/>
    <property type="molecule type" value="Genomic_DNA"/>
</dbReference>
<accession>A0ABR2BKJ6</accession>